<feature type="domain" description="BHLH" evidence="7">
    <location>
        <begin position="168"/>
        <end position="217"/>
    </location>
</feature>
<keyword evidence="4" id="KW-0804">Transcription</keyword>
<dbReference type="PANTHER" id="PTHR16223:SF330">
    <property type="entry name" value="OS03G0205300 PROTEIN"/>
    <property type="match status" value="1"/>
</dbReference>
<protein>
    <recommendedName>
        <fullName evidence="7">BHLH domain-containing protein</fullName>
    </recommendedName>
</protein>
<feature type="compositionally biased region" description="Polar residues" evidence="6">
    <location>
        <begin position="166"/>
        <end position="176"/>
    </location>
</feature>
<organism evidence="8 9">
    <name type="scientific">Hibiscus sabdariffa</name>
    <name type="common">roselle</name>
    <dbReference type="NCBI Taxonomy" id="183260"/>
    <lineage>
        <taxon>Eukaryota</taxon>
        <taxon>Viridiplantae</taxon>
        <taxon>Streptophyta</taxon>
        <taxon>Embryophyta</taxon>
        <taxon>Tracheophyta</taxon>
        <taxon>Spermatophyta</taxon>
        <taxon>Magnoliopsida</taxon>
        <taxon>eudicotyledons</taxon>
        <taxon>Gunneridae</taxon>
        <taxon>Pentapetalae</taxon>
        <taxon>rosids</taxon>
        <taxon>malvids</taxon>
        <taxon>Malvales</taxon>
        <taxon>Malvaceae</taxon>
        <taxon>Malvoideae</taxon>
        <taxon>Hibiscus</taxon>
    </lineage>
</organism>
<feature type="region of interest" description="Disordered" evidence="6">
    <location>
        <begin position="90"/>
        <end position="180"/>
    </location>
</feature>
<comment type="subcellular location">
    <subcellularLocation>
        <location evidence="1">Nucleus</location>
    </subcellularLocation>
</comment>
<sequence>MCTIEEVDFMDQLLSSFPIHDGFSTLNTAGSSYCSSDIANNDTSSYSFWHTPTFVVANNSPASIDFCIEDATITSSYPVEAPLPAKNINLKRETEMPRPEPVADKRACCDHNPMIHVQKKRRNSRPKKNQNNGEDGLKRQSWSYCSSEDEHSNASQELNSKKRDSQGTTSDPQSLYTRKRREMINERLRILQNLVPNGTKVDISTMLEEAVHYVKFLQLQIKMLSSDELWMYAPIAYNGMGIGLDDVQLTKQG</sequence>
<feature type="compositionally biased region" description="Basic and acidic residues" evidence="6">
    <location>
        <begin position="90"/>
        <end position="109"/>
    </location>
</feature>
<evidence type="ECO:0000256" key="4">
    <source>
        <dbReference type="ARBA" id="ARBA00023163"/>
    </source>
</evidence>
<dbReference type="SMART" id="SM00353">
    <property type="entry name" value="HLH"/>
    <property type="match status" value="1"/>
</dbReference>
<gene>
    <name evidence="8" type="ORF">V6N11_072562</name>
</gene>
<proteinExistence type="predicted"/>
<evidence type="ECO:0000256" key="6">
    <source>
        <dbReference type="SAM" id="MobiDB-lite"/>
    </source>
</evidence>
<evidence type="ECO:0000256" key="2">
    <source>
        <dbReference type="ARBA" id="ARBA00023015"/>
    </source>
</evidence>
<reference evidence="8 9" key="1">
    <citation type="journal article" date="2024" name="G3 (Bethesda)">
        <title>Genome assembly of Hibiscus sabdariffa L. provides insights into metabolisms of medicinal natural products.</title>
        <authorList>
            <person name="Kim T."/>
        </authorList>
    </citation>
    <scope>NUCLEOTIDE SEQUENCE [LARGE SCALE GENOMIC DNA]</scope>
    <source>
        <strain evidence="8">TK-2024</strain>
        <tissue evidence="8">Old leaves</tissue>
    </source>
</reference>
<evidence type="ECO:0000313" key="9">
    <source>
        <dbReference type="Proteomes" id="UP001396334"/>
    </source>
</evidence>
<keyword evidence="5" id="KW-0539">Nucleus</keyword>
<dbReference type="Pfam" id="PF00010">
    <property type="entry name" value="HLH"/>
    <property type="match status" value="1"/>
</dbReference>
<evidence type="ECO:0000259" key="7">
    <source>
        <dbReference type="PROSITE" id="PS50888"/>
    </source>
</evidence>
<dbReference type="SUPFAM" id="SSF47459">
    <property type="entry name" value="HLH, helix-loop-helix DNA-binding domain"/>
    <property type="match status" value="1"/>
</dbReference>
<comment type="caution">
    <text evidence="8">The sequence shown here is derived from an EMBL/GenBank/DDBJ whole genome shotgun (WGS) entry which is preliminary data.</text>
</comment>
<feature type="compositionally biased region" description="Basic residues" evidence="6">
    <location>
        <begin position="117"/>
        <end position="128"/>
    </location>
</feature>
<dbReference type="PROSITE" id="PS50888">
    <property type="entry name" value="BHLH"/>
    <property type="match status" value="1"/>
</dbReference>
<dbReference type="Gene3D" id="4.10.280.10">
    <property type="entry name" value="Helix-loop-helix DNA-binding domain"/>
    <property type="match status" value="1"/>
</dbReference>
<dbReference type="Proteomes" id="UP001396334">
    <property type="component" value="Unassembled WGS sequence"/>
</dbReference>
<keyword evidence="3" id="KW-0238">DNA-binding</keyword>
<dbReference type="InterPro" id="IPR045843">
    <property type="entry name" value="IND-like"/>
</dbReference>
<dbReference type="InterPro" id="IPR011598">
    <property type="entry name" value="bHLH_dom"/>
</dbReference>
<evidence type="ECO:0000256" key="1">
    <source>
        <dbReference type="ARBA" id="ARBA00004123"/>
    </source>
</evidence>
<evidence type="ECO:0000313" key="8">
    <source>
        <dbReference type="EMBL" id="KAK9044247.1"/>
    </source>
</evidence>
<dbReference type="PANTHER" id="PTHR16223">
    <property type="entry name" value="TRANSCRIPTION FACTOR BHLH83-RELATED"/>
    <property type="match status" value="1"/>
</dbReference>
<keyword evidence="9" id="KW-1185">Reference proteome</keyword>
<keyword evidence="2" id="KW-0805">Transcription regulation</keyword>
<dbReference type="EMBL" id="JBBPBN010000003">
    <property type="protein sequence ID" value="KAK9044247.1"/>
    <property type="molecule type" value="Genomic_DNA"/>
</dbReference>
<name>A0ABR2U3E3_9ROSI</name>
<dbReference type="CDD" id="cd11454">
    <property type="entry name" value="bHLH_AtIND_like"/>
    <property type="match status" value="1"/>
</dbReference>
<dbReference type="InterPro" id="IPR036638">
    <property type="entry name" value="HLH_DNA-bd_sf"/>
</dbReference>
<accession>A0ABR2U3E3</accession>
<evidence type="ECO:0000256" key="3">
    <source>
        <dbReference type="ARBA" id="ARBA00023125"/>
    </source>
</evidence>
<evidence type="ECO:0000256" key="5">
    <source>
        <dbReference type="ARBA" id="ARBA00023242"/>
    </source>
</evidence>